<reference evidence="7 8" key="1">
    <citation type="submission" date="2019-10" db="EMBL/GenBank/DDBJ databases">
        <title>Sequencing and Assembly of Multiple Reported Metal-Biooxidizing Members of the Extremely Thermoacidophilic Archaeal Family Sulfolobaceae.</title>
        <authorList>
            <person name="Counts J.A."/>
            <person name="Kelly R.M."/>
        </authorList>
    </citation>
    <scope>NUCLEOTIDE SEQUENCE [LARGE SCALE GENOMIC DNA]</scope>
    <source>
        <strain evidence="7 8">DSM 6482</strain>
    </source>
</reference>
<dbReference type="Gene3D" id="3.30.2290.10">
    <property type="entry name" value="PmbA/TldD superfamily"/>
    <property type="match status" value="1"/>
</dbReference>
<gene>
    <name evidence="7" type="ORF">GC250_01680</name>
</gene>
<dbReference type="OrthoDB" id="98233at2157"/>
<evidence type="ECO:0000313" key="7">
    <source>
        <dbReference type="EMBL" id="MUN28204.1"/>
    </source>
</evidence>
<evidence type="ECO:0000256" key="3">
    <source>
        <dbReference type="ARBA" id="ARBA00022801"/>
    </source>
</evidence>
<dbReference type="SUPFAM" id="SSF111283">
    <property type="entry name" value="Putative modulator of DNA gyrase, PmbA/TldD"/>
    <property type="match status" value="1"/>
</dbReference>
<dbReference type="GO" id="GO:0006508">
    <property type="term" value="P:proteolysis"/>
    <property type="evidence" value="ECO:0007669"/>
    <property type="project" value="UniProtKB-KW"/>
</dbReference>
<dbReference type="RefSeq" id="WP_054838208.1">
    <property type="nucleotide sequence ID" value="NZ_BBBY01000006.1"/>
</dbReference>
<dbReference type="InterPro" id="IPR053642">
    <property type="entry name" value="Zinc_metalloprotease_TldD"/>
</dbReference>
<dbReference type="InterPro" id="IPR035068">
    <property type="entry name" value="TldD/PmbA_N"/>
</dbReference>
<dbReference type="Pfam" id="PF01523">
    <property type="entry name" value="PmbA_TldD_1st"/>
    <property type="match status" value="1"/>
</dbReference>
<dbReference type="InterPro" id="IPR025502">
    <property type="entry name" value="TldD"/>
</dbReference>
<dbReference type="PIRSF" id="PIRSF004919">
    <property type="entry name" value="TldD"/>
    <property type="match status" value="1"/>
</dbReference>
<comment type="similarity">
    <text evidence="1">Belongs to the peptidase U62 family.</text>
</comment>
<evidence type="ECO:0000313" key="8">
    <source>
        <dbReference type="Proteomes" id="UP000470772"/>
    </source>
</evidence>
<keyword evidence="8" id="KW-1185">Reference proteome</keyword>
<name>A0A6A9QHN2_SULME</name>
<dbReference type="Proteomes" id="UP000470772">
    <property type="component" value="Unassembled WGS sequence"/>
</dbReference>
<dbReference type="NCBIfam" id="NF040952">
    <property type="entry name" value="Arch_mtprotase_TldD"/>
    <property type="match status" value="1"/>
</dbReference>
<dbReference type="EMBL" id="WGGD01000005">
    <property type="protein sequence ID" value="MUN28204.1"/>
    <property type="molecule type" value="Genomic_DNA"/>
</dbReference>
<keyword evidence="4" id="KW-0482">Metalloprotease</keyword>
<dbReference type="InterPro" id="IPR051463">
    <property type="entry name" value="Peptidase_U62_metallo"/>
</dbReference>
<evidence type="ECO:0000259" key="6">
    <source>
        <dbReference type="Pfam" id="PF19289"/>
    </source>
</evidence>
<dbReference type="InterPro" id="IPR002510">
    <property type="entry name" value="Metalloprtase-TldD/E_N"/>
</dbReference>
<evidence type="ECO:0000256" key="2">
    <source>
        <dbReference type="ARBA" id="ARBA00022670"/>
    </source>
</evidence>
<evidence type="ECO:0000256" key="4">
    <source>
        <dbReference type="ARBA" id="ARBA00023049"/>
    </source>
</evidence>
<keyword evidence="2" id="KW-0645">Protease</keyword>
<comment type="caution">
    <text evidence="7">The sequence shown here is derived from an EMBL/GenBank/DDBJ whole genome shotgun (WGS) entry which is preliminary data.</text>
</comment>
<dbReference type="AlphaFoldDB" id="A0A6A9QHN2"/>
<dbReference type="GO" id="GO:0005829">
    <property type="term" value="C:cytosol"/>
    <property type="evidence" value="ECO:0007669"/>
    <property type="project" value="TreeGrafter"/>
</dbReference>
<accession>A0A6A9QHN2</accession>
<evidence type="ECO:0000256" key="1">
    <source>
        <dbReference type="ARBA" id="ARBA00005836"/>
    </source>
</evidence>
<feature type="domain" description="Metalloprotease TldD/E C-terminal" evidence="6">
    <location>
        <begin position="213"/>
        <end position="442"/>
    </location>
</feature>
<dbReference type="PANTHER" id="PTHR30624:SF0">
    <property type="entry name" value="METALLOPROTEASE SLR0863"/>
    <property type="match status" value="1"/>
</dbReference>
<dbReference type="GO" id="GO:0008237">
    <property type="term" value="F:metallopeptidase activity"/>
    <property type="evidence" value="ECO:0007669"/>
    <property type="project" value="UniProtKB-KW"/>
</dbReference>
<dbReference type="InterPro" id="IPR045569">
    <property type="entry name" value="Metalloprtase-TldD/E_C"/>
</dbReference>
<keyword evidence="3" id="KW-0378">Hydrolase</keyword>
<proteinExistence type="inferred from homology"/>
<feature type="domain" description="Metalloprotease TldD/E N-terminal" evidence="5">
    <location>
        <begin position="37"/>
        <end position="75"/>
    </location>
</feature>
<organism evidence="7 8">
    <name type="scientific">Sulfuracidifex metallicus DSM 6482 = JCM 9184</name>
    <dbReference type="NCBI Taxonomy" id="523847"/>
    <lineage>
        <taxon>Archaea</taxon>
        <taxon>Thermoproteota</taxon>
        <taxon>Thermoprotei</taxon>
        <taxon>Sulfolobales</taxon>
        <taxon>Sulfolobaceae</taxon>
        <taxon>Sulfuracidifex</taxon>
    </lineage>
</organism>
<dbReference type="InterPro" id="IPR036059">
    <property type="entry name" value="TldD/PmbA_sf"/>
</dbReference>
<evidence type="ECO:0000259" key="5">
    <source>
        <dbReference type="Pfam" id="PF01523"/>
    </source>
</evidence>
<protein>
    <submittedName>
        <fullName evidence="7">TldD/PmbA family protein</fullName>
    </submittedName>
</protein>
<dbReference type="PANTHER" id="PTHR30624">
    <property type="entry name" value="UNCHARACTERIZED PROTEIN TLDD AND PMBA"/>
    <property type="match status" value="1"/>
</dbReference>
<sequence>MWKLLKKAEELGATFADVRKKRTEVIEFLSTEDRDEVRSNGIDEGYSLRVLYKKNWGYYSSPELLTDDVSKAISSSYGDEKVNIVYLPSKKDKVVLKPKKYVEMSVEEKLKTIRSIKNEILSEVKAKNVSVIYSETRIHDQYISTEDRDLEVEYLTSGIIFMAGIQEGDKRASAFVSKFSLSDFVLEQDYHELISTLKRRIESQLKGIVPKGGEYSVILAPEVTGVFAHEAVGHLAEADVGISGILSKLRGKKIAPDNVSVVDSPLPKEGSVGFVPYDDDGVEGRDAYIIQKGVVKEMLTDRYYSAYLGQRPTGNARAEDYRNPILVRMRNTFIEPGDLTLEEMLQQVKEGFLFTSVVGGETSPDGTFQFGIQEGYRIERGEIKEPLRNTGISGFTIETLSRVKMISKNFEMITGFCGKGTQNVPVGTGGPYILVDKMKVGGSA</sequence>
<dbReference type="Pfam" id="PF19289">
    <property type="entry name" value="PmbA_TldD_3rd"/>
    <property type="match status" value="1"/>
</dbReference>